<protein>
    <submittedName>
        <fullName evidence="9">PLD nuclease N-terminal domain-containing protein</fullName>
    </submittedName>
</protein>
<evidence type="ECO:0000256" key="5">
    <source>
        <dbReference type="ARBA" id="ARBA00023136"/>
    </source>
</evidence>
<organism evidence="9 10">
    <name type="scientific">Rhodococcus rhodochrous</name>
    <dbReference type="NCBI Taxonomy" id="1829"/>
    <lineage>
        <taxon>Bacteria</taxon>
        <taxon>Bacillati</taxon>
        <taxon>Actinomycetota</taxon>
        <taxon>Actinomycetes</taxon>
        <taxon>Mycobacteriales</taxon>
        <taxon>Nocardiaceae</taxon>
        <taxon>Rhodococcus</taxon>
    </lineage>
</organism>
<dbReference type="AlphaFoldDB" id="A0AAW4XGF8"/>
<accession>A0AAW4XGF8</accession>
<evidence type="ECO:0000256" key="3">
    <source>
        <dbReference type="ARBA" id="ARBA00022692"/>
    </source>
</evidence>
<evidence type="ECO:0000259" key="8">
    <source>
        <dbReference type="Pfam" id="PF13396"/>
    </source>
</evidence>
<comment type="subcellular location">
    <subcellularLocation>
        <location evidence="1">Cell membrane</location>
        <topology evidence="1">Multi-pass membrane protein</topology>
    </subcellularLocation>
</comment>
<feature type="compositionally biased region" description="Basic and acidic residues" evidence="6">
    <location>
        <begin position="79"/>
        <end position="103"/>
    </location>
</feature>
<gene>
    <name evidence="9" type="ORF">LQ384_11335</name>
</gene>
<dbReference type="GeneID" id="86867966"/>
<dbReference type="Pfam" id="PF13396">
    <property type="entry name" value="PLDc_N"/>
    <property type="match status" value="1"/>
</dbReference>
<dbReference type="GO" id="GO:0005886">
    <property type="term" value="C:plasma membrane"/>
    <property type="evidence" value="ECO:0007669"/>
    <property type="project" value="UniProtKB-SubCell"/>
</dbReference>
<evidence type="ECO:0000256" key="2">
    <source>
        <dbReference type="ARBA" id="ARBA00022475"/>
    </source>
</evidence>
<sequence>MTVLWVGCLVDVICADEQRVRRLPKLLWVTIVLFLPLIGSGLWLVLGRPQGVVDMLTSRSTPQHPSRFRPAVDPENDEEFQRRFRARVEQQRRLAQEQRRRDEGDESAE</sequence>
<comment type="caution">
    <text evidence="9">The sequence shown here is derived from an EMBL/GenBank/DDBJ whole genome shotgun (WGS) entry which is preliminary data.</text>
</comment>
<dbReference type="RefSeq" id="WP_225623655.1">
    <property type="nucleotide sequence ID" value="NZ_CP027557.1"/>
</dbReference>
<dbReference type="Proteomes" id="UP001198630">
    <property type="component" value="Unassembled WGS sequence"/>
</dbReference>
<evidence type="ECO:0000313" key="10">
    <source>
        <dbReference type="Proteomes" id="UP001198630"/>
    </source>
</evidence>
<evidence type="ECO:0000256" key="7">
    <source>
        <dbReference type="SAM" id="Phobius"/>
    </source>
</evidence>
<keyword evidence="4 7" id="KW-1133">Transmembrane helix</keyword>
<reference evidence="9" key="1">
    <citation type="submission" date="2021-11" db="EMBL/GenBank/DDBJ databases">
        <title>Development of a sustainable strategy for remediation of hydrocarbon-contaminated territories based on the waste exchange concept.</title>
        <authorList>
            <person name="Elkin A."/>
        </authorList>
    </citation>
    <scope>NUCLEOTIDE SEQUENCE</scope>
    <source>
        <strain evidence="9">IEGM 757</strain>
    </source>
</reference>
<evidence type="ECO:0000256" key="6">
    <source>
        <dbReference type="SAM" id="MobiDB-lite"/>
    </source>
</evidence>
<name>A0AAW4XGF8_RHORH</name>
<dbReference type="InterPro" id="IPR027379">
    <property type="entry name" value="CLS_N"/>
</dbReference>
<feature type="domain" description="Cardiolipin synthase N-terminal" evidence="8">
    <location>
        <begin position="3"/>
        <end position="48"/>
    </location>
</feature>
<keyword evidence="2" id="KW-1003">Cell membrane</keyword>
<keyword evidence="5 7" id="KW-0472">Membrane</keyword>
<feature type="transmembrane region" description="Helical" evidence="7">
    <location>
        <begin position="25"/>
        <end position="46"/>
    </location>
</feature>
<evidence type="ECO:0000256" key="4">
    <source>
        <dbReference type="ARBA" id="ARBA00022989"/>
    </source>
</evidence>
<evidence type="ECO:0000313" key="9">
    <source>
        <dbReference type="EMBL" id="MCD2111692.1"/>
    </source>
</evidence>
<evidence type="ECO:0000256" key="1">
    <source>
        <dbReference type="ARBA" id="ARBA00004651"/>
    </source>
</evidence>
<proteinExistence type="predicted"/>
<dbReference type="EMBL" id="JAJNCO010000005">
    <property type="protein sequence ID" value="MCD2111692.1"/>
    <property type="molecule type" value="Genomic_DNA"/>
</dbReference>
<feature type="region of interest" description="Disordered" evidence="6">
    <location>
        <begin position="57"/>
        <end position="109"/>
    </location>
</feature>
<keyword evidence="3 7" id="KW-0812">Transmembrane</keyword>